<reference evidence="3" key="1">
    <citation type="submission" date="2021-01" db="EMBL/GenBank/DDBJ databases">
        <authorList>
            <consortium name="Genoscope - CEA"/>
            <person name="William W."/>
        </authorList>
    </citation>
    <scope>NUCLEOTIDE SEQUENCE</scope>
</reference>
<accession>A0A8S1LV28</accession>
<name>A0A8S1LV28_9CILI</name>
<evidence type="ECO:0008006" key="5">
    <source>
        <dbReference type="Google" id="ProtNLM"/>
    </source>
</evidence>
<feature type="compositionally biased region" description="Polar residues" evidence="2">
    <location>
        <begin position="13"/>
        <end position="81"/>
    </location>
</feature>
<evidence type="ECO:0000313" key="4">
    <source>
        <dbReference type="Proteomes" id="UP000692954"/>
    </source>
</evidence>
<keyword evidence="4" id="KW-1185">Reference proteome</keyword>
<protein>
    <recommendedName>
        <fullName evidence="5">CHY-type domain-containing protein</fullName>
    </recommendedName>
</protein>
<evidence type="ECO:0000313" key="3">
    <source>
        <dbReference type="EMBL" id="CAD8069463.1"/>
    </source>
</evidence>
<feature type="region of interest" description="Disordered" evidence="2">
    <location>
        <begin position="1"/>
        <end position="81"/>
    </location>
</feature>
<gene>
    <name evidence="3" type="ORF">PSON_ATCC_30995.1.T0250295</name>
</gene>
<keyword evidence="1" id="KW-0175">Coiled coil</keyword>
<feature type="coiled-coil region" evidence="1">
    <location>
        <begin position="368"/>
        <end position="404"/>
    </location>
</feature>
<evidence type="ECO:0000256" key="1">
    <source>
        <dbReference type="SAM" id="Coils"/>
    </source>
</evidence>
<sequence>MKKQSNKHFKTEPSVQQSNKTPISPQVNLKTDEQLTQSQLHNDFLKTQQSFRSSTSPLAQNSSLSSKVTNSAKPQVQNNSKTSMQILSKQKMSNMHERSIIKVMGFNIEAVCSKRNHENNKMLYFCQFSECKADNRIGCSYCLVEQHNDHSTQIMEVQNFCKIFDDKKKQFINLSETIIKPPEKTQEIKFYFDQLKQYLLDRLFIIEKNVLQSITQQLEWNPLEKELVNKIIDLGSKKIFEMSQDELKESLDFIKGKHFQELEYIKKETNNYLGQKINQVEKSWIEYKKQLEVDLYNLLDENNKFVLLDPQSKEFVEFKLNFFKQKEKQLNEIMQPYIKQLTVIQEEQKQKELKQINQDKSLEQYQNIDEVNQEKEKLRQSQVFQKKQKDIKQCNQQTERERERERTILTFPYKIYSEECGHRITCNTIPIFGCCSKAYPCSFCHGNITHSARIQVPSYRYCMKCLEIYLVQYPTNYPMNCLKCLK</sequence>
<dbReference type="OrthoDB" id="296381at2759"/>
<dbReference type="Proteomes" id="UP000692954">
    <property type="component" value="Unassembled WGS sequence"/>
</dbReference>
<dbReference type="AlphaFoldDB" id="A0A8S1LV28"/>
<organism evidence="3 4">
    <name type="scientific">Paramecium sonneborni</name>
    <dbReference type="NCBI Taxonomy" id="65129"/>
    <lineage>
        <taxon>Eukaryota</taxon>
        <taxon>Sar</taxon>
        <taxon>Alveolata</taxon>
        <taxon>Ciliophora</taxon>
        <taxon>Intramacronucleata</taxon>
        <taxon>Oligohymenophorea</taxon>
        <taxon>Peniculida</taxon>
        <taxon>Parameciidae</taxon>
        <taxon>Paramecium</taxon>
    </lineage>
</organism>
<proteinExistence type="predicted"/>
<comment type="caution">
    <text evidence="3">The sequence shown here is derived from an EMBL/GenBank/DDBJ whole genome shotgun (WGS) entry which is preliminary data.</text>
</comment>
<evidence type="ECO:0000256" key="2">
    <source>
        <dbReference type="SAM" id="MobiDB-lite"/>
    </source>
</evidence>
<dbReference type="EMBL" id="CAJJDN010000025">
    <property type="protein sequence ID" value="CAD8069463.1"/>
    <property type="molecule type" value="Genomic_DNA"/>
</dbReference>